<dbReference type="Gene3D" id="3.10.20.90">
    <property type="entry name" value="Phosphatidylinositol 3-kinase Catalytic Subunit, Chain A, domain 1"/>
    <property type="match status" value="1"/>
</dbReference>
<comment type="subunit">
    <text evidence="4">Forms a conjugate with ATG5.</text>
</comment>
<dbReference type="SUPFAM" id="SSF54236">
    <property type="entry name" value="Ubiquitin-like"/>
    <property type="match status" value="1"/>
</dbReference>
<protein>
    <recommendedName>
        <fullName evidence="4">Ubiquitin-like protein ATG12</fullName>
    </recommendedName>
</protein>
<dbReference type="Pfam" id="PF04110">
    <property type="entry name" value="APG12"/>
    <property type="match status" value="1"/>
</dbReference>
<dbReference type="GO" id="GO:0000421">
    <property type="term" value="C:autophagosome membrane"/>
    <property type="evidence" value="ECO:0007669"/>
    <property type="project" value="TreeGrafter"/>
</dbReference>
<evidence type="ECO:0000256" key="2">
    <source>
        <dbReference type="ARBA" id="ARBA00022786"/>
    </source>
</evidence>
<dbReference type="InterPro" id="IPR029071">
    <property type="entry name" value="Ubiquitin-like_domsf"/>
</dbReference>
<keyword evidence="3 4" id="KW-0072">Autophagy</keyword>
<dbReference type="GO" id="GO:0097352">
    <property type="term" value="P:autophagosome maturation"/>
    <property type="evidence" value="ECO:0007669"/>
    <property type="project" value="TreeGrafter"/>
</dbReference>
<dbReference type="Proteomes" id="UP000515308">
    <property type="component" value="Chromosome PVLDE_13"/>
</dbReference>
<dbReference type="EMBL" id="LR865375">
    <property type="protein sequence ID" value="CAD2101193.1"/>
    <property type="molecule type" value="Genomic_DNA"/>
</dbReference>
<dbReference type="GO" id="GO:0019776">
    <property type="term" value="F:Atg8-family ligase activity"/>
    <property type="evidence" value="ECO:0007669"/>
    <property type="project" value="TreeGrafter"/>
</dbReference>
<evidence type="ECO:0000256" key="1">
    <source>
        <dbReference type="ARBA" id="ARBA00022499"/>
    </source>
</evidence>
<dbReference type="GO" id="GO:0000045">
    <property type="term" value="P:autophagosome assembly"/>
    <property type="evidence" value="ECO:0007669"/>
    <property type="project" value="InterPro"/>
</dbReference>
<comment type="similarity">
    <text evidence="4">Belongs to the ATG12 family.</text>
</comment>
<proteinExistence type="inferred from homology"/>
<evidence type="ECO:0000313" key="5">
    <source>
        <dbReference type="EMBL" id="CAD2101193.1"/>
    </source>
</evidence>
<accession>A0A6V7SPG0</accession>
<name>A0A6V7SPG0_PLAVN</name>
<keyword evidence="2 4" id="KW-0833">Ubl conjugation pathway</keyword>
<evidence type="ECO:0000313" key="6">
    <source>
        <dbReference type="Proteomes" id="UP000515308"/>
    </source>
</evidence>
<evidence type="ECO:0000256" key="4">
    <source>
        <dbReference type="RuleBase" id="RU361201"/>
    </source>
</evidence>
<dbReference type="GO" id="GO:0034727">
    <property type="term" value="P:piecemeal microautophagy of the nucleus"/>
    <property type="evidence" value="ECO:0007669"/>
    <property type="project" value="TreeGrafter"/>
</dbReference>
<dbReference type="GO" id="GO:0061723">
    <property type="term" value="P:glycophagy"/>
    <property type="evidence" value="ECO:0007669"/>
    <property type="project" value="TreeGrafter"/>
</dbReference>
<dbReference type="PANTHER" id="PTHR13385">
    <property type="entry name" value="AUTOPHAGY PROTEIN 12"/>
    <property type="match status" value="1"/>
</dbReference>
<organism evidence="5 6">
    <name type="scientific">Plasmodium vinckei lentum</name>
    <dbReference type="NCBI Taxonomy" id="138297"/>
    <lineage>
        <taxon>Eukaryota</taxon>
        <taxon>Sar</taxon>
        <taxon>Alveolata</taxon>
        <taxon>Apicomplexa</taxon>
        <taxon>Aconoidasida</taxon>
        <taxon>Haemosporida</taxon>
        <taxon>Plasmodiidae</taxon>
        <taxon>Plasmodium</taxon>
        <taxon>Plasmodium (Vinckeia)</taxon>
    </lineage>
</organism>
<dbReference type="GO" id="GO:0000422">
    <property type="term" value="P:autophagy of mitochondrion"/>
    <property type="evidence" value="ECO:0007669"/>
    <property type="project" value="TreeGrafter"/>
</dbReference>
<gene>
    <name evidence="5" type="ORF">PVLDE_1304040</name>
</gene>
<dbReference type="GO" id="GO:0034045">
    <property type="term" value="C:phagophore assembly site membrane"/>
    <property type="evidence" value="ECO:0007669"/>
    <property type="project" value="TreeGrafter"/>
</dbReference>
<keyword evidence="1 4" id="KW-1017">Isopeptide bond</keyword>
<dbReference type="PANTHER" id="PTHR13385:SF0">
    <property type="entry name" value="UBIQUITIN-LIKE PROTEIN ATG12"/>
    <property type="match status" value="1"/>
</dbReference>
<sequence>MFKNLALKIMSYFPIRYFPSFDKKPDMNECIFSRRNKKGIKAEKMKIVLKSISGISILKKNKIIINGNETLASILNFLKKIYNKEEYIYLYINNTIKPNLDDYISDLFDLYQISNSLNISYSFNPAY</sequence>
<dbReference type="InterPro" id="IPR007242">
    <property type="entry name" value="Atg12"/>
</dbReference>
<dbReference type="AlphaFoldDB" id="A0A6V7SPG0"/>
<dbReference type="VEuPathDB" id="PlasmoDB:PVLDE_1304040"/>
<evidence type="ECO:0000256" key="3">
    <source>
        <dbReference type="ARBA" id="ARBA00023006"/>
    </source>
</evidence>
<dbReference type="CDD" id="cd01612">
    <property type="entry name" value="Ubl_ATG12"/>
    <property type="match status" value="1"/>
</dbReference>
<reference evidence="5 6" key="1">
    <citation type="submission" date="2020-08" db="EMBL/GenBank/DDBJ databases">
        <authorList>
            <person name="Ramaprasad A."/>
        </authorList>
    </citation>
    <scope>NUCLEOTIDE SEQUENCE [LARGE SCALE GENOMIC DNA]</scope>
</reference>
<dbReference type="GO" id="GO:0034274">
    <property type="term" value="C:Atg12-Atg5-Atg16 complex"/>
    <property type="evidence" value="ECO:0007669"/>
    <property type="project" value="TreeGrafter"/>
</dbReference>